<evidence type="ECO:0000313" key="5">
    <source>
        <dbReference type="Proteomes" id="UP000636264"/>
    </source>
</evidence>
<feature type="domain" description="Erythromycin biosynthesis protein CIII-like C-terminal" evidence="3">
    <location>
        <begin position="265"/>
        <end position="371"/>
    </location>
</feature>
<dbReference type="InterPro" id="IPR002213">
    <property type="entry name" value="UDP_glucos_trans"/>
</dbReference>
<dbReference type="CDD" id="cd03784">
    <property type="entry name" value="GT1_Gtf-like"/>
    <property type="match status" value="1"/>
</dbReference>
<proteinExistence type="predicted"/>
<dbReference type="Gene3D" id="3.40.50.2000">
    <property type="entry name" value="Glycogen Phosphorylase B"/>
    <property type="match status" value="2"/>
</dbReference>
<protein>
    <recommendedName>
        <fullName evidence="3">Erythromycin biosynthesis protein CIII-like C-terminal domain-containing protein</fullName>
    </recommendedName>
</protein>
<gene>
    <name evidence="4" type="ORF">GCM10011385_22500</name>
</gene>
<sequence length="387" mass="41563">MLLQEGAEAFLSQNVPVVTFPSSPGRSTTEVIRRAANPRGPLGVLRTVSDSAALTDNTCRHVPGILSQLNVDALVADQMEPAAGLIARHLGIPFVSFACAVPLERDERIPPPYLDWPYATDEAGLKRNRGGEMVASLLLRAQRATIRRWAARFGLSGLQTLEDCLSPIGTIAQLPGALDFPRAPSARPLLQVGPLRDPPPLKPFALDIDRARPFVFMSLGTLQGHRYAIFEAVARACHRLNAQLMVAHCGGLTPGQAERLGATWAVDFVPQRDVLAQADVCVTHGGQNTVLDALEAGKPMLVLPIAFDQPGLAARIVHHGVGIKLSPRRLSPKRVEEALQRLLTDPAYAERSRAASDAIASSGGLAETVNSIERWSAPEPTGWSKAN</sequence>
<accession>A0A916RSY6</accession>
<keyword evidence="1" id="KW-0328">Glycosyltransferase</keyword>
<keyword evidence="5" id="KW-1185">Reference proteome</keyword>
<organism evidence="4 5">
    <name type="scientific">Nitratireductor aestuarii</name>
    <dbReference type="NCBI Taxonomy" id="1735103"/>
    <lineage>
        <taxon>Bacteria</taxon>
        <taxon>Pseudomonadati</taxon>
        <taxon>Pseudomonadota</taxon>
        <taxon>Alphaproteobacteria</taxon>
        <taxon>Hyphomicrobiales</taxon>
        <taxon>Phyllobacteriaceae</taxon>
        <taxon>Nitratireductor</taxon>
    </lineage>
</organism>
<name>A0A916RSY6_9HYPH</name>
<dbReference type="SUPFAM" id="SSF53756">
    <property type="entry name" value="UDP-Glycosyltransferase/glycogen phosphorylase"/>
    <property type="match status" value="1"/>
</dbReference>
<dbReference type="Proteomes" id="UP000636264">
    <property type="component" value="Unassembled WGS sequence"/>
</dbReference>
<dbReference type="GO" id="GO:0016758">
    <property type="term" value="F:hexosyltransferase activity"/>
    <property type="evidence" value="ECO:0007669"/>
    <property type="project" value="UniProtKB-ARBA"/>
</dbReference>
<dbReference type="EMBL" id="BMIF01000006">
    <property type="protein sequence ID" value="GGA68180.1"/>
    <property type="molecule type" value="Genomic_DNA"/>
</dbReference>
<reference evidence="4" key="1">
    <citation type="journal article" date="2014" name="Int. J. Syst. Evol. Microbiol.">
        <title>Complete genome sequence of Corynebacterium casei LMG S-19264T (=DSM 44701T), isolated from a smear-ripened cheese.</title>
        <authorList>
            <consortium name="US DOE Joint Genome Institute (JGI-PGF)"/>
            <person name="Walter F."/>
            <person name="Albersmeier A."/>
            <person name="Kalinowski J."/>
            <person name="Ruckert C."/>
        </authorList>
    </citation>
    <scope>NUCLEOTIDE SEQUENCE</scope>
    <source>
        <strain evidence="4">CGMCC 1.15320</strain>
    </source>
</reference>
<evidence type="ECO:0000256" key="1">
    <source>
        <dbReference type="ARBA" id="ARBA00022676"/>
    </source>
</evidence>
<evidence type="ECO:0000256" key="2">
    <source>
        <dbReference type="ARBA" id="ARBA00022679"/>
    </source>
</evidence>
<dbReference type="PANTHER" id="PTHR48043:SF145">
    <property type="entry name" value="FI06409P-RELATED"/>
    <property type="match status" value="1"/>
</dbReference>
<dbReference type="GO" id="GO:0008194">
    <property type="term" value="F:UDP-glycosyltransferase activity"/>
    <property type="evidence" value="ECO:0007669"/>
    <property type="project" value="InterPro"/>
</dbReference>
<evidence type="ECO:0000259" key="3">
    <source>
        <dbReference type="Pfam" id="PF06722"/>
    </source>
</evidence>
<dbReference type="InterPro" id="IPR050271">
    <property type="entry name" value="UDP-glycosyltransferase"/>
</dbReference>
<dbReference type="InterPro" id="IPR010610">
    <property type="entry name" value="EryCIII-like_C"/>
</dbReference>
<keyword evidence="2" id="KW-0808">Transferase</keyword>
<dbReference type="PANTHER" id="PTHR48043">
    <property type="entry name" value="EG:EG0003.4 PROTEIN-RELATED"/>
    <property type="match status" value="1"/>
</dbReference>
<dbReference type="AlphaFoldDB" id="A0A916RSY6"/>
<reference evidence="4" key="2">
    <citation type="submission" date="2020-09" db="EMBL/GenBank/DDBJ databases">
        <authorList>
            <person name="Sun Q."/>
            <person name="Zhou Y."/>
        </authorList>
    </citation>
    <scope>NUCLEOTIDE SEQUENCE</scope>
    <source>
        <strain evidence="4">CGMCC 1.15320</strain>
    </source>
</reference>
<dbReference type="RefSeq" id="WP_188721156.1">
    <property type="nucleotide sequence ID" value="NZ_BMIF01000006.1"/>
</dbReference>
<comment type="caution">
    <text evidence="4">The sequence shown here is derived from an EMBL/GenBank/DDBJ whole genome shotgun (WGS) entry which is preliminary data.</text>
</comment>
<dbReference type="Pfam" id="PF06722">
    <property type="entry name" value="EryCIII-like_C"/>
    <property type="match status" value="1"/>
</dbReference>
<evidence type="ECO:0000313" key="4">
    <source>
        <dbReference type="EMBL" id="GGA68180.1"/>
    </source>
</evidence>